<proteinExistence type="predicted"/>
<name>A0ACB8QWZ4_9AGAM</name>
<protein>
    <submittedName>
        <fullName evidence="1">Uncharacterized protein</fullName>
    </submittedName>
</protein>
<dbReference type="Proteomes" id="UP000814128">
    <property type="component" value="Unassembled WGS sequence"/>
</dbReference>
<sequence>MLLLWAVASSHIITLPTFAIALPIALPTLYPWLVDTFALLRGTWIVSPGTKTRLYLWPHIELEEAFVLLVANTIIVFDAPSSRDARHALVGIRAIIGTSSSGPAARPRRRTSISTPSLSRNVRSTQRSCLPSRTSTPSSSSSAFEADLAFSTDDFSIAGTRALLHYAQCVAGDVHDFASDLDLDDLNGDGEEAKARGASARLVARARAMYTDSCPAIECIPAGGVACGGRAVPGTRGRADGGGRGGRGGGGAGAGAGAAAGGGAYGAKRASVDGKVTDEADGFGARAP</sequence>
<evidence type="ECO:0000313" key="1">
    <source>
        <dbReference type="EMBL" id="KAI0036429.1"/>
    </source>
</evidence>
<evidence type="ECO:0000313" key="2">
    <source>
        <dbReference type="Proteomes" id="UP000814128"/>
    </source>
</evidence>
<gene>
    <name evidence="1" type="ORF">K488DRAFT_82049</name>
</gene>
<accession>A0ACB8QWZ4</accession>
<dbReference type="EMBL" id="MU273471">
    <property type="protein sequence ID" value="KAI0036429.1"/>
    <property type="molecule type" value="Genomic_DNA"/>
</dbReference>
<reference evidence="1" key="2">
    <citation type="journal article" date="2022" name="New Phytol.">
        <title>Evolutionary transition to the ectomycorrhizal habit in the genomes of a hyperdiverse lineage of mushroom-forming fungi.</title>
        <authorList>
            <person name="Looney B."/>
            <person name="Miyauchi S."/>
            <person name="Morin E."/>
            <person name="Drula E."/>
            <person name="Courty P.E."/>
            <person name="Kohler A."/>
            <person name="Kuo A."/>
            <person name="LaButti K."/>
            <person name="Pangilinan J."/>
            <person name="Lipzen A."/>
            <person name="Riley R."/>
            <person name="Andreopoulos W."/>
            <person name="He G."/>
            <person name="Johnson J."/>
            <person name="Nolan M."/>
            <person name="Tritt A."/>
            <person name="Barry K.W."/>
            <person name="Grigoriev I.V."/>
            <person name="Nagy L.G."/>
            <person name="Hibbett D."/>
            <person name="Henrissat B."/>
            <person name="Matheny P.B."/>
            <person name="Labbe J."/>
            <person name="Martin F.M."/>
        </authorList>
    </citation>
    <scope>NUCLEOTIDE SEQUENCE</scope>
    <source>
        <strain evidence="1">EC-137</strain>
    </source>
</reference>
<keyword evidence="2" id="KW-1185">Reference proteome</keyword>
<reference evidence="1" key="1">
    <citation type="submission" date="2021-02" db="EMBL/GenBank/DDBJ databases">
        <authorList>
            <consortium name="DOE Joint Genome Institute"/>
            <person name="Ahrendt S."/>
            <person name="Looney B.P."/>
            <person name="Miyauchi S."/>
            <person name="Morin E."/>
            <person name="Drula E."/>
            <person name="Courty P.E."/>
            <person name="Chicoki N."/>
            <person name="Fauchery L."/>
            <person name="Kohler A."/>
            <person name="Kuo A."/>
            <person name="Labutti K."/>
            <person name="Pangilinan J."/>
            <person name="Lipzen A."/>
            <person name="Riley R."/>
            <person name="Andreopoulos W."/>
            <person name="He G."/>
            <person name="Johnson J."/>
            <person name="Barry K.W."/>
            <person name="Grigoriev I.V."/>
            <person name="Nagy L."/>
            <person name="Hibbett D."/>
            <person name="Henrissat B."/>
            <person name="Matheny P.B."/>
            <person name="Labbe J."/>
            <person name="Martin F."/>
        </authorList>
    </citation>
    <scope>NUCLEOTIDE SEQUENCE</scope>
    <source>
        <strain evidence="1">EC-137</strain>
    </source>
</reference>
<organism evidence="1 2">
    <name type="scientific">Vararia minispora EC-137</name>
    <dbReference type="NCBI Taxonomy" id="1314806"/>
    <lineage>
        <taxon>Eukaryota</taxon>
        <taxon>Fungi</taxon>
        <taxon>Dikarya</taxon>
        <taxon>Basidiomycota</taxon>
        <taxon>Agaricomycotina</taxon>
        <taxon>Agaricomycetes</taxon>
        <taxon>Russulales</taxon>
        <taxon>Lachnocladiaceae</taxon>
        <taxon>Vararia</taxon>
    </lineage>
</organism>
<comment type="caution">
    <text evidence="1">The sequence shown here is derived from an EMBL/GenBank/DDBJ whole genome shotgun (WGS) entry which is preliminary data.</text>
</comment>